<dbReference type="EMBL" id="LT559118">
    <property type="protein sequence ID" value="SBO91694.1"/>
    <property type="molecule type" value="Genomic_DNA"/>
</dbReference>
<sequence>MAVGAGSWPQQPDCCVAAGLPQQPDSCVAAWLPQQPPAAGGANASCGSPRKPPLLWSVIVDSFIG</sequence>
<name>A0A1M4DYP6_9ACTN</name>
<protein>
    <submittedName>
        <fullName evidence="1">Uncharacterized protein</fullName>
    </submittedName>
</protein>
<evidence type="ECO:0000313" key="1">
    <source>
        <dbReference type="EMBL" id="SBO91694.1"/>
    </source>
</evidence>
<dbReference type="AlphaFoldDB" id="A0A1M4DYP6"/>
<organism evidence="1">
    <name type="scientific">Nonomuraea gerenzanensis</name>
    <dbReference type="NCBI Taxonomy" id="93944"/>
    <lineage>
        <taxon>Bacteria</taxon>
        <taxon>Bacillati</taxon>
        <taxon>Actinomycetota</taxon>
        <taxon>Actinomycetes</taxon>
        <taxon>Streptosporangiales</taxon>
        <taxon>Streptosporangiaceae</taxon>
        <taxon>Nonomuraea</taxon>
    </lineage>
</organism>
<reference evidence="1" key="1">
    <citation type="submission" date="2016-04" db="EMBL/GenBank/DDBJ databases">
        <authorList>
            <person name="Evans L.H."/>
            <person name="Alamgir A."/>
            <person name="Owens N."/>
            <person name="Weber N.D."/>
            <person name="Virtaneva K."/>
            <person name="Barbian K."/>
            <person name="Babar A."/>
            <person name="Rosenke K."/>
        </authorList>
    </citation>
    <scope>NUCLEOTIDE SEQUENCE</scope>
    <source>
        <strain evidence="1">Nono1</strain>
    </source>
</reference>
<proteinExistence type="predicted"/>
<accession>A0A1M4DYP6</accession>
<gene>
    <name evidence="1" type="ORF">BN4615_P1208</name>
</gene>